<dbReference type="PROSITE" id="PS00480">
    <property type="entry name" value="CITRATE_SYNTHASE"/>
    <property type="match status" value="1"/>
</dbReference>
<dbReference type="EMBL" id="JAVDQF010000001">
    <property type="protein sequence ID" value="MDR6269790.1"/>
    <property type="molecule type" value="Genomic_DNA"/>
</dbReference>
<reference evidence="6 7" key="1">
    <citation type="submission" date="2023-07" db="EMBL/GenBank/DDBJ databases">
        <title>Sequencing the genomes of 1000 actinobacteria strains.</title>
        <authorList>
            <person name="Klenk H.-P."/>
        </authorList>
    </citation>
    <scope>NUCLEOTIDE SEQUENCE [LARGE SCALE GENOMIC DNA]</scope>
    <source>
        <strain evidence="6 7">DSM 14555</strain>
    </source>
</reference>
<comment type="caution">
    <text evidence="6">The sequence shown here is derived from an EMBL/GenBank/DDBJ whole genome shotgun (WGS) entry which is preliminary data.</text>
</comment>
<dbReference type="PANTHER" id="PTHR11739">
    <property type="entry name" value="CITRATE SYNTHASE"/>
    <property type="match status" value="1"/>
</dbReference>
<evidence type="ECO:0000256" key="4">
    <source>
        <dbReference type="ARBA" id="ARBA00022679"/>
    </source>
</evidence>
<evidence type="ECO:0000256" key="3">
    <source>
        <dbReference type="ARBA" id="ARBA00012972"/>
    </source>
</evidence>
<keyword evidence="4 5" id="KW-0808">Transferase</keyword>
<keyword evidence="6" id="KW-0012">Acyltransferase</keyword>
<sequence>MDSQPRLSTAQAASRLGIKPATLYAYVSRGLISSEPAVDASGSTFDALDVEALARSRSNASRSSGVKSGAPRPATATGVPLMVLDAPFALLSDEALYYRGLSADRLAREYSFEQIAVWLWGDGPAPSADPVLFRATAAGARAATAAGRLLGPGARGIDFMLQALLSAASHDPLKRDLRDRSTAALGGDLIAQLVAALPGGRSSRAGIAESLWRKLTGRESRPVELRLATMALVLSVDHDLAASTFAGRVAASAGAHPYAAMISALAAADSSRHGSASVAAWEMLCAVHSGQSPEQAISHELSRGNGIPGFGHRIYRRQDPRAKALLTALQQAPEYRPALKAAAALIAVVHSRTNYPANIDLALAVLMLGSGMREDAGQTLFTVARSAGWLAHIMGEYRQKPLRLRPIGEYTGPMPA</sequence>
<evidence type="ECO:0000256" key="2">
    <source>
        <dbReference type="ARBA" id="ARBA00010566"/>
    </source>
</evidence>
<dbReference type="RefSeq" id="WP_309798378.1">
    <property type="nucleotide sequence ID" value="NZ_BAAAHY010000005.1"/>
</dbReference>
<dbReference type="Pfam" id="PF00285">
    <property type="entry name" value="Citrate_synt"/>
    <property type="match status" value="1"/>
</dbReference>
<evidence type="ECO:0000256" key="5">
    <source>
        <dbReference type="RuleBase" id="RU003406"/>
    </source>
</evidence>
<organism evidence="6 7">
    <name type="scientific">Arthrobacter russicus</name>
    <dbReference type="NCBI Taxonomy" id="172040"/>
    <lineage>
        <taxon>Bacteria</taxon>
        <taxon>Bacillati</taxon>
        <taxon>Actinomycetota</taxon>
        <taxon>Actinomycetes</taxon>
        <taxon>Micrococcales</taxon>
        <taxon>Micrococcaceae</taxon>
        <taxon>Arthrobacter</taxon>
    </lineage>
</organism>
<dbReference type="InterPro" id="IPR002020">
    <property type="entry name" value="Citrate_synthase"/>
</dbReference>
<dbReference type="Gene3D" id="1.10.580.10">
    <property type="entry name" value="Citrate Synthase, domain 1"/>
    <property type="match status" value="1"/>
</dbReference>
<dbReference type="Proteomes" id="UP001185069">
    <property type="component" value="Unassembled WGS sequence"/>
</dbReference>
<comment type="similarity">
    <text evidence="2 5">Belongs to the citrate synthase family.</text>
</comment>
<gene>
    <name evidence="6" type="ORF">JOE69_002028</name>
</gene>
<name>A0ABU1JBJ6_9MICC</name>
<dbReference type="InterPro" id="IPR019810">
    <property type="entry name" value="Citrate_synthase_AS"/>
</dbReference>
<dbReference type="EC" id="2.3.3.16" evidence="3"/>
<dbReference type="InterPro" id="IPR036969">
    <property type="entry name" value="Citrate_synthase_sf"/>
</dbReference>
<evidence type="ECO:0000313" key="7">
    <source>
        <dbReference type="Proteomes" id="UP001185069"/>
    </source>
</evidence>
<proteinExistence type="inferred from homology"/>
<accession>A0ABU1JBJ6</accession>
<keyword evidence="7" id="KW-1185">Reference proteome</keyword>
<dbReference type="PANTHER" id="PTHR11739:SF4">
    <property type="entry name" value="CITRATE SYNTHASE, PEROXISOMAL"/>
    <property type="match status" value="1"/>
</dbReference>
<comment type="pathway">
    <text evidence="1">Carbohydrate metabolism; tricarboxylic acid cycle.</text>
</comment>
<dbReference type="InterPro" id="IPR016142">
    <property type="entry name" value="Citrate_synth-like_lrg_a-sub"/>
</dbReference>
<protein>
    <recommendedName>
        <fullName evidence="3">citrate synthase (unknown stereospecificity)</fullName>
        <ecNumber evidence="3">2.3.3.16</ecNumber>
    </recommendedName>
</protein>
<dbReference type="GO" id="GO:0036440">
    <property type="term" value="F:citrate synthase activity"/>
    <property type="evidence" value="ECO:0007669"/>
    <property type="project" value="UniProtKB-EC"/>
</dbReference>
<dbReference type="InterPro" id="IPR016143">
    <property type="entry name" value="Citrate_synth-like_sm_a-sub"/>
</dbReference>
<dbReference type="Gene3D" id="1.10.230.10">
    <property type="entry name" value="Cytochrome P450-Terp, domain 2"/>
    <property type="match status" value="1"/>
</dbReference>
<dbReference type="PRINTS" id="PR00143">
    <property type="entry name" value="CITRTSNTHASE"/>
</dbReference>
<evidence type="ECO:0000256" key="1">
    <source>
        <dbReference type="ARBA" id="ARBA00005163"/>
    </source>
</evidence>
<dbReference type="SUPFAM" id="SSF48256">
    <property type="entry name" value="Citrate synthase"/>
    <property type="match status" value="1"/>
</dbReference>
<evidence type="ECO:0000313" key="6">
    <source>
        <dbReference type="EMBL" id="MDR6269790.1"/>
    </source>
</evidence>